<evidence type="ECO:0000313" key="1">
    <source>
        <dbReference type="EMBL" id="TPG45355.1"/>
    </source>
</evidence>
<gene>
    <name evidence="1" type="ORF">EAH81_01780</name>
</gene>
<dbReference type="Proteomes" id="UP000319700">
    <property type="component" value="Unassembled WGS sequence"/>
</dbReference>
<comment type="caution">
    <text evidence="1">The sequence shown here is derived from an EMBL/GenBank/DDBJ whole genome shotgun (WGS) entry which is preliminary data.</text>
</comment>
<dbReference type="InterPro" id="IPR025332">
    <property type="entry name" value="DUF4238"/>
</dbReference>
<dbReference type="EMBL" id="RCZH01000001">
    <property type="protein sequence ID" value="TPG45355.1"/>
    <property type="molecule type" value="Genomic_DNA"/>
</dbReference>
<dbReference type="OrthoDB" id="1417356at2"/>
<reference evidence="1 2" key="1">
    <citation type="journal article" date="2019" name="Environ. Microbiol.">
        <title>Species interactions and distinct microbial communities in high Arctic permafrost affected cryosols are associated with the CH4 and CO2 gas fluxes.</title>
        <authorList>
            <person name="Altshuler I."/>
            <person name="Hamel J."/>
            <person name="Turney S."/>
            <person name="Magnuson E."/>
            <person name="Levesque R."/>
            <person name="Greer C."/>
            <person name="Whyte L.G."/>
        </authorList>
    </citation>
    <scope>NUCLEOTIDE SEQUENCE [LARGE SCALE GENOMIC DNA]</scope>
    <source>
        <strain evidence="1 2">42</strain>
    </source>
</reference>
<dbReference type="Pfam" id="PF14022">
    <property type="entry name" value="DUF4238"/>
    <property type="match status" value="1"/>
</dbReference>
<name>A0A502F7K7_9FLAO</name>
<organism evidence="1 2">
    <name type="scientific">Flavobacterium pectinovorum</name>
    <dbReference type="NCBI Taxonomy" id="29533"/>
    <lineage>
        <taxon>Bacteria</taxon>
        <taxon>Pseudomonadati</taxon>
        <taxon>Bacteroidota</taxon>
        <taxon>Flavobacteriia</taxon>
        <taxon>Flavobacteriales</taxon>
        <taxon>Flavobacteriaceae</taxon>
        <taxon>Flavobacterium</taxon>
    </lineage>
</organism>
<keyword evidence="2" id="KW-1185">Reference proteome</keyword>
<sequence>MIIPYMEPEFQNQHKLSQIYLKQFGYIGEDNEHYVSVYRVGEKKTMNIKVKSFTAEVNIFDLPLPDMKDKRLFENLSSQLESRYPKVITNLKNQKKLIPLDKDILNNFTANILCRTDRFRDFISWCLKDSEAAVTLVSEITLFSEGQEDKDELEFIIKHIPSDLQLNLVMPYIMTHLVQVFRRFKKVVLKHYANVGWLTSDNPVHIERFGQHSYLIPVEAEIYFPLSKDFCLFMFHPDSQSSDNLLRKMKLDKVNLVNFGTCDDINKRMFVDNQAYLNFDYLIFNTQTDETTFRE</sequence>
<dbReference type="AlphaFoldDB" id="A0A502F7K7"/>
<accession>A0A502F7K7</accession>
<protein>
    <submittedName>
        <fullName evidence="1">DUF4238 domain-containing protein</fullName>
    </submittedName>
</protein>
<evidence type="ECO:0000313" key="2">
    <source>
        <dbReference type="Proteomes" id="UP000319700"/>
    </source>
</evidence>
<proteinExistence type="predicted"/>
<dbReference type="RefSeq" id="WP_140503084.1">
    <property type="nucleotide sequence ID" value="NZ_RCZH01000001.1"/>
</dbReference>